<keyword evidence="6 9" id="KW-0119">Carbohydrate metabolism</keyword>
<evidence type="ECO:0000256" key="8">
    <source>
        <dbReference type="ARBA" id="ARBA00023326"/>
    </source>
</evidence>
<dbReference type="SUPFAM" id="SSF48208">
    <property type="entry name" value="Six-hairpin glycosidases"/>
    <property type="match status" value="1"/>
</dbReference>
<feature type="binding site" evidence="11">
    <location>
        <position position="139"/>
    </location>
    <ligand>
        <name>substrate</name>
    </ligand>
</feature>
<dbReference type="Proteomes" id="UP000250043">
    <property type="component" value="Unassembled WGS sequence"/>
</dbReference>
<dbReference type="InterPro" id="IPR008928">
    <property type="entry name" value="6-hairpin_glycosidase_sf"/>
</dbReference>
<dbReference type="GO" id="GO:0000272">
    <property type="term" value="P:polysaccharide catabolic process"/>
    <property type="evidence" value="ECO:0007669"/>
    <property type="project" value="UniProtKB-KW"/>
</dbReference>
<dbReference type="InterPro" id="IPR012341">
    <property type="entry name" value="6hp_glycosidase-like_sf"/>
</dbReference>
<dbReference type="GO" id="GO:0000324">
    <property type="term" value="C:fungal-type vacuole"/>
    <property type="evidence" value="ECO:0007669"/>
    <property type="project" value="TreeGrafter"/>
</dbReference>
<dbReference type="PROSITE" id="PS51166">
    <property type="entry name" value="CBM20"/>
    <property type="match status" value="1"/>
</dbReference>
<dbReference type="SMART" id="SM01065">
    <property type="entry name" value="CBM_2"/>
    <property type="match status" value="1"/>
</dbReference>
<evidence type="ECO:0000256" key="1">
    <source>
        <dbReference type="ARBA" id="ARBA00001863"/>
    </source>
</evidence>
<dbReference type="GO" id="GO:0004339">
    <property type="term" value="F:glucan 1,4-alpha-glucosidase activity"/>
    <property type="evidence" value="ECO:0007669"/>
    <property type="project" value="UniProtKB-EC"/>
</dbReference>
<dbReference type="OrthoDB" id="6123450at2759"/>
<evidence type="ECO:0000256" key="10">
    <source>
        <dbReference type="PIRSR" id="PIRSR001031-1"/>
    </source>
</evidence>
<dbReference type="InterPro" id="IPR000165">
    <property type="entry name" value="Glucoamylase"/>
</dbReference>
<feature type="active site" description="Proton acceptor" evidence="10">
    <location>
        <position position="195"/>
    </location>
</feature>
<dbReference type="InterPro" id="IPR013783">
    <property type="entry name" value="Ig-like_fold"/>
</dbReference>
<gene>
    <name evidence="15" type="ORF">OBBRIDRAFT_812469</name>
</gene>
<evidence type="ECO:0000256" key="3">
    <source>
        <dbReference type="ARBA" id="ARBA00022729"/>
    </source>
</evidence>
<evidence type="ECO:0000259" key="14">
    <source>
        <dbReference type="PROSITE" id="PS51166"/>
    </source>
</evidence>
<keyword evidence="4 9" id="KW-0378">Hydrolase</keyword>
<dbReference type="FunFam" id="1.50.10.10:FF:000018">
    <property type="entry name" value="Glucoamylase"/>
    <property type="match status" value="1"/>
</dbReference>
<feature type="signal peptide" evidence="13">
    <location>
        <begin position="1"/>
        <end position="17"/>
    </location>
</feature>
<comment type="similarity">
    <text evidence="2 9">Belongs to the glycosyl hydrolase 15 family.</text>
</comment>
<evidence type="ECO:0000256" key="7">
    <source>
        <dbReference type="ARBA" id="ARBA00023295"/>
    </source>
</evidence>
<dbReference type="AlphaFoldDB" id="A0A8E2AZH0"/>
<dbReference type="InterPro" id="IPR011613">
    <property type="entry name" value="GH15-like"/>
</dbReference>
<dbReference type="InterPro" id="IPR008291">
    <property type="entry name" value="Glucoamylase_SBD"/>
</dbReference>
<feature type="domain" description="CBM20" evidence="14">
    <location>
        <begin position="474"/>
        <end position="573"/>
    </location>
</feature>
<sequence>MRLSLVSAFIYVCGALAQSGSVSSYISTESPIAKAGVLANIGPSGAKSSGADSGIVIASPSSTNPDYLYTWTRDSSLVFKALIDQFTTGADTSLRGLIDEFISAEAILQQVSNPSGTVSTGGLGEPKFNIDETAFTGAWGRPQRDGPALRATAMITYANWLIADGNTTFVTNTVWPIIELDLNYVAGNWNQTTFDLWEEVDSSSFFTTAVQHRSLREGITLANAIGQTSVVSNFETQADDLLCFLQSYWNPSGNYITANTGGGRSGKDANTVLTSIHTFDPAAGCDVVTFQPCSDKALANLKVYVDSFRSIYAINSGIASNAAVATGRYPEDSYQGGNPWYLATFAVAEQLYDALIVWNQQGELNVTSTSLAFFQQFLPSVTAGTYASSSSTFSTLTSAVKTFADGFVLENAQYTPSDGGLAEQYSRSNGTPVSAVDLTWSYASALTVFAAEAGTTFASWGAAGLELPSTCSAGTSSGTVAVTFNVNATTVWGENIYITGSVPALQEWSTSTALLLSSADYPIWSITVDLPASTQVQYKYIRIYNGQVTWESDPNDEITTPASGSYIENDTWR</sequence>
<dbReference type="InterPro" id="IPR013784">
    <property type="entry name" value="Carb-bd-like_fold"/>
</dbReference>
<dbReference type="SUPFAM" id="SSF49452">
    <property type="entry name" value="Starch-binding domain-like"/>
    <property type="match status" value="1"/>
</dbReference>
<evidence type="ECO:0000256" key="6">
    <source>
        <dbReference type="ARBA" id="ARBA00023277"/>
    </source>
</evidence>
<protein>
    <recommendedName>
        <fullName evidence="9">Glucoamylase</fullName>
        <ecNumber evidence="9">3.2.1.3</ecNumber>
    </recommendedName>
    <alternativeName>
        <fullName evidence="9">1,4-alpha-D-glucan glucohydrolase</fullName>
    </alternativeName>
    <alternativeName>
        <fullName evidence="9">Glucan 1,4-alpha-glucosidase</fullName>
    </alternativeName>
</protein>
<evidence type="ECO:0000256" key="5">
    <source>
        <dbReference type="ARBA" id="ARBA00023180"/>
    </source>
</evidence>
<dbReference type="Pfam" id="PF00723">
    <property type="entry name" value="Glyco_hydro_15"/>
    <property type="match status" value="1"/>
</dbReference>
<evidence type="ECO:0000256" key="4">
    <source>
        <dbReference type="ARBA" id="ARBA00022801"/>
    </source>
</evidence>
<evidence type="ECO:0000313" key="16">
    <source>
        <dbReference type="Proteomes" id="UP000250043"/>
    </source>
</evidence>
<comment type="catalytic activity">
    <reaction evidence="1 9">
        <text>Hydrolysis of terminal (1-&gt;4)-linked alpha-D-glucose residues successively from non-reducing ends of the chains with release of beta-D-glucose.</text>
        <dbReference type="EC" id="3.2.1.3"/>
    </reaction>
</comment>
<name>A0A8E2AZH0_9APHY</name>
<dbReference type="Pfam" id="PF00686">
    <property type="entry name" value="CBM_20"/>
    <property type="match status" value="1"/>
</dbReference>
<dbReference type="GO" id="GO:2001070">
    <property type="term" value="F:starch binding"/>
    <property type="evidence" value="ECO:0007669"/>
    <property type="project" value="InterPro"/>
</dbReference>
<dbReference type="PANTHER" id="PTHR31616">
    <property type="entry name" value="TREHALASE"/>
    <property type="match status" value="1"/>
</dbReference>
<accession>A0A8E2AZH0</accession>
<dbReference type="EC" id="3.2.1.3" evidence="9"/>
<dbReference type="FunFam" id="2.60.40.10:FF:000552">
    <property type="entry name" value="Related to glucoamylase"/>
    <property type="match status" value="1"/>
</dbReference>
<reference evidence="15 16" key="1">
    <citation type="submission" date="2016-07" db="EMBL/GenBank/DDBJ databases">
        <title>Draft genome of the white-rot fungus Obba rivulosa 3A-2.</title>
        <authorList>
            <consortium name="DOE Joint Genome Institute"/>
            <person name="Miettinen O."/>
            <person name="Riley R."/>
            <person name="Acob R."/>
            <person name="Barry K."/>
            <person name="Cullen D."/>
            <person name="De Vries R."/>
            <person name="Hainaut M."/>
            <person name="Hatakka A."/>
            <person name="Henrissat B."/>
            <person name="Hilden K."/>
            <person name="Kuo R."/>
            <person name="Labutti K."/>
            <person name="Lipzen A."/>
            <person name="Makela M.R."/>
            <person name="Sandor L."/>
            <person name="Spatafora J.W."/>
            <person name="Grigoriev I.V."/>
            <person name="Hibbett D.S."/>
        </authorList>
    </citation>
    <scope>NUCLEOTIDE SEQUENCE [LARGE SCALE GENOMIC DNA]</scope>
    <source>
        <strain evidence="15 16">3A-2</strain>
    </source>
</reference>
<keyword evidence="8 9" id="KW-0624">Polysaccharide degradation</keyword>
<dbReference type="PIRSF" id="PIRSF001031">
    <property type="entry name" value="Glu-a-glcsd_SBD"/>
    <property type="match status" value="1"/>
</dbReference>
<dbReference type="PRINTS" id="PR00736">
    <property type="entry name" value="GLHYDRLASE15"/>
</dbReference>
<feature type="region of interest" description="Disordered" evidence="12">
    <location>
        <begin position="553"/>
        <end position="573"/>
    </location>
</feature>
<keyword evidence="7 9" id="KW-0326">Glycosidase</keyword>
<dbReference type="Gene3D" id="2.60.40.10">
    <property type="entry name" value="Immunoglobulins"/>
    <property type="match status" value="1"/>
</dbReference>
<feature type="active site" description="Proton donor" evidence="10">
    <location>
        <position position="198"/>
    </location>
</feature>
<keyword evidence="16" id="KW-1185">Reference proteome</keyword>
<evidence type="ECO:0000256" key="2">
    <source>
        <dbReference type="ARBA" id="ARBA00006188"/>
    </source>
</evidence>
<evidence type="ECO:0000256" key="12">
    <source>
        <dbReference type="SAM" id="MobiDB-lite"/>
    </source>
</evidence>
<dbReference type="PANTHER" id="PTHR31616:SF12">
    <property type="entry name" value="GLUCOAMYLASE"/>
    <property type="match status" value="1"/>
</dbReference>
<dbReference type="InterPro" id="IPR002044">
    <property type="entry name" value="CBM20"/>
</dbReference>
<organism evidence="15 16">
    <name type="scientific">Obba rivulosa</name>
    <dbReference type="NCBI Taxonomy" id="1052685"/>
    <lineage>
        <taxon>Eukaryota</taxon>
        <taxon>Fungi</taxon>
        <taxon>Dikarya</taxon>
        <taxon>Basidiomycota</taxon>
        <taxon>Agaricomycotina</taxon>
        <taxon>Agaricomycetes</taxon>
        <taxon>Polyporales</taxon>
        <taxon>Gelatoporiaceae</taxon>
        <taxon>Obba</taxon>
    </lineage>
</organism>
<keyword evidence="3 13" id="KW-0732">Signal</keyword>
<proteinExistence type="inferred from homology"/>
<evidence type="ECO:0000256" key="11">
    <source>
        <dbReference type="PIRSR" id="PIRSR001031-2"/>
    </source>
</evidence>
<dbReference type="EMBL" id="KV722395">
    <property type="protein sequence ID" value="OCH90932.1"/>
    <property type="molecule type" value="Genomic_DNA"/>
</dbReference>
<dbReference type="Gene3D" id="1.50.10.10">
    <property type="match status" value="1"/>
</dbReference>
<dbReference type="CDD" id="cd05808">
    <property type="entry name" value="CBM20_alpha_amylase"/>
    <property type="match status" value="1"/>
</dbReference>
<keyword evidence="5" id="KW-0325">Glycoprotein</keyword>
<evidence type="ECO:0000313" key="15">
    <source>
        <dbReference type="EMBL" id="OCH90932.1"/>
    </source>
</evidence>
<evidence type="ECO:0000256" key="13">
    <source>
        <dbReference type="SAM" id="SignalP"/>
    </source>
</evidence>
<feature type="chain" id="PRO_5034866918" description="Glucoamylase" evidence="13">
    <location>
        <begin position="18"/>
        <end position="573"/>
    </location>
</feature>
<evidence type="ECO:0000256" key="9">
    <source>
        <dbReference type="PIRNR" id="PIRNR001031"/>
    </source>
</evidence>